<proteinExistence type="inferred from homology"/>
<dbReference type="InterPro" id="IPR036397">
    <property type="entry name" value="RNaseH_sf"/>
</dbReference>
<accession>A0A1M5CHY9</accession>
<evidence type="ECO:0000256" key="7">
    <source>
        <dbReference type="ARBA" id="ARBA00022722"/>
    </source>
</evidence>
<dbReference type="PANTHER" id="PTHR10133">
    <property type="entry name" value="DNA POLYMERASE I"/>
    <property type="match status" value="1"/>
</dbReference>
<dbReference type="SMART" id="SM00482">
    <property type="entry name" value="POLAc"/>
    <property type="match status" value="1"/>
</dbReference>
<dbReference type="OrthoDB" id="9806424at2"/>
<dbReference type="Pfam" id="PF01612">
    <property type="entry name" value="DNA_pol_A_exo1"/>
    <property type="match status" value="1"/>
</dbReference>
<evidence type="ECO:0000256" key="17">
    <source>
        <dbReference type="SAM" id="MobiDB-lite"/>
    </source>
</evidence>
<dbReference type="SMART" id="SM00279">
    <property type="entry name" value="HhH2"/>
    <property type="match status" value="1"/>
</dbReference>
<evidence type="ECO:0000256" key="5">
    <source>
        <dbReference type="ARBA" id="ARBA00022695"/>
    </source>
</evidence>
<dbReference type="GO" id="GO:0003887">
    <property type="term" value="F:DNA-directed DNA polymerase activity"/>
    <property type="evidence" value="ECO:0007669"/>
    <property type="project" value="UniProtKB-UniRule"/>
</dbReference>
<dbReference type="InterPro" id="IPR002298">
    <property type="entry name" value="DNA_polymerase_A"/>
</dbReference>
<dbReference type="InterPro" id="IPR020046">
    <property type="entry name" value="5-3_exonucl_a-hlix_arch_N"/>
</dbReference>
<dbReference type="Pfam" id="PF00476">
    <property type="entry name" value="DNA_pol_A"/>
    <property type="match status" value="1"/>
</dbReference>
<dbReference type="FunFam" id="1.20.1060.10:FF:000001">
    <property type="entry name" value="DNA polymerase I"/>
    <property type="match status" value="1"/>
</dbReference>
<dbReference type="InterPro" id="IPR002421">
    <property type="entry name" value="5-3_exonuclease"/>
</dbReference>
<organism evidence="21 22">
    <name type="scientific">Arenibacter palladensis</name>
    <dbReference type="NCBI Taxonomy" id="237373"/>
    <lineage>
        <taxon>Bacteria</taxon>
        <taxon>Pseudomonadati</taxon>
        <taxon>Bacteroidota</taxon>
        <taxon>Flavobacteriia</taxon>
        <taxon>Flavobacteriales</taxon>
        <taxon>Flavobacteriaceae</taxon>
        <taxon>Arenibacter</taxon>
    </lineage>
</organism>
<keyword evidence="10 16" id="KW-0269">Exonuclease</keyword>
<dbReference type="FunFam" id="1.10.150.20:FF:000003">
    <property type="entry name" value="DNA polymerase I"/>
    <property type="match status" value="1"/>
</dbReference>
<dbReference type="SMART" id="SM00475">
    <property type="entry name" value="53EXOc"/>
    <property type="match status" value="1"/>
</dbReference>
<dbReference type="FunFam" id="1.10.150.20:FF:000002">
    <property type="entry name" value="DNA polymerase I"/>
    <property type="match status" value="1"/>
</dbReference>
<evidence type="ECO:0000256" key="9">
    <source>
        <dbReference type="ARBA" id="ARBA00022801"/>
    </source>
</evidence>
<dbReference type="InterPro" id="IPR001098">
    <property type="entry name" value="DNA-dir_DNA_pol_A_palm_dom"/>
</dbReference>
<dbReference type="Pfam" id="PF01367">
    <property type="entry name" value="5_3_exonuc"/>
    <property type="match status" value="1"/>
</dbReference>
<keyword evidence="5 16" id="KW-0548">Nucleotidyltransferase</keyword>
<dbReference type="SUPFAM" id="SSF88723">
    <property type="entry name" value="PIN domain-like"/>
    <property type="match status" value="1"/>
</dbReference>
<feature type="compositionally biased region" description="Polar residues" evidence="17">
    <location>
        <begin position="302"/>
        <end position="312"/>
    </location>
</feature>
<dbReference type="InterPro" id="IPR029060">
    <property type="entry name" value="PIN-like_dom_sf"/>
</dbReference>
<evidence type="ECO:0000256" key="12">
    <source>
        <dbReference type="ARBA" id="ARBA00023125"/>
    </source>
</evidence>
<evidence type="ECO:0000256" key="4">
    <source>
        <dbReference type="ARBA" id="ARBA00022679"/>
    </source>
</evidence>
<dbReference type="GO" id="GO:0006261">
    <property type="term" value="P:DNA-templated DNA replication"/>
    <property type="evidence" value="ECO:0007669"/>
    <property type="project" value="UniProtKB-UniRule"/>
</dbReference>
<evidence type="ECO:0000256" key="15">
    <source>
        <dbReference type="NCBIfam" id="TIGR00593"/>
    </source>
</evidence>
<dbReference type="CDD" id="cd08637">
    <property type="entry name" value="DNA_pol_A_pol_I_C"/>
    <property type="match status" value="1"/>
</dbReference>
<feature type="region of interest" description="Disordered" evidence="17">
    <location>
        <begin position="298"/>
        <end position="343"/>
    </location>
</feature>
<feature type="domain" description="DNA-directed DNA polymerase family A palm" evidence="20">
    <location>
        <begin position="705"/>
        <end position="912"/>
    </location>
</feature>
<dbReference type="NCBIfam" id="TIGR00593">
    <property type="entry name" value="pola"/>
    <property type="match status" value="1"/>
</dbReference>
<dbReference type="SMART" id="SM00474">
    <property type="entry name" value="35EXOc"/>
    <property type="match status" value="1"/>
</dbReference>
<dbReference type="Gene3D" id="3.30.420.10">
    <property type="entry name" value="Ribonuclease H-like superfamily/Ribonuclease H"/>
    <property type="match status" value="1"/>
</dbReference>
<keyword evidence="11 16" id="KW-0239">DNA-directed DNA polymerase</keyword>
<dbReference type="GO" id="GO:0008408">
    <property type="term" value="F:3'-5' exonuclease activity"/>
    <property type="evidence" value="ECO:0007669"/>
    <property type="project" value="UniProtKB-UniRule"/>
</dbReference>
<dbReference type="SUPFAM" id="SSF53098">
    <property type="entry name" value="Ribonuclease H-like"/>
    <property type="match status" value="1"/>
</dbReference>
<dbReference type="InterPro" id="IPR018320">
    <property type="entry name" value="DNA_polymerase_1"/>
</dbReference>
<evidence type="ECO:0000256" key="14">
    <source>
        <dbReference type="ARBA" id="ARBA00049244"/>
    </source>
</evidence>
<keyword evidence="22" id="KW-1185">Reference proteome</keyword>
<dbReference type="PROSITE" id="PS00447">
    <property type="entry name" value="DNA_POLYMERASE_A"/>
    <property type="match status" value="1"/>
</dbReference>
<evidence type="ECO:0000256" key="16">
    <source>
        <dbReference type="RuleBase" id="RU004460"/>
    </source>
</evidence>
<dbReference type="EMBL" id="FQUX01000005">
    <property type="protein sequence ID" value="SHF54339.1"/>
    <property type="molecule type" value="Genomic_DNA"/>
</dbReference>
<keyword evidence="13 16" id="KW-0234">DNA repair</keyword>
<dbReference type="InterPro" id="IPR019760">
    <property type="entry name" value="DNA-dir_DNA_pol_A_CS"/>
</dbReference>
<dbReference type="SUPFAM" id="SSF56672">
    <property type="entry name" value="DNA/RNA polymerases"/>
    <property type="match status" value="1"/>
</dbReference>
<keyword evidence="6 16" id="KW-0235">DNA replication</keyword>
<evidence type="ECO:0000313" key="21">
    <source>
        <dbReference type="EMBL" id="SHF54339.1"/>
    </source>
</evidence>
<evidence type="ECO:0000256" key="10">
    <source>
        <dbReference type="ARBA" id="ARBA00022839"/>
    </source>
</evidence>
<evidence type="ECO:0000256" key="2">
    <source>
        <dbReference type="ARBA" id="ARBA00012417"/>
    </source>
</evidence>
<dbReference type="Gene3D" id="3.30.70.370">
    <property type="match status" value="1"/>
</dbReference>
<keyword evidence="12 16" id="KW-0238">DNA-binding</keyword>
<evidence type="ECO:0000256" key="8">
    <source>
        <dbReference type="ARBA" id="ARBA00022763"/>
    </source>
</evidence>
<dbReference type="InterPro" id="IPR043502">
    <property type="entry name" value="DNA/RNA_pol_sf"/>
</dbReference>
<keyword evidence="9 16" id="KW-0378">Hydrolase</keyword>
<dbReference type="PANTHER" id="PTHR10133:SF27">
    <property type="entry name" value="DNA POLYMERASE NU"/>
    <property type="match status" value="1"/>
</dbReference>
<evidence type="ECO:0000259" key="20">
    <source>
        <dbReference type="SMART" id="SM00482"/>
    </source>
</evidence>
<dbReference type="Gene3D" id="1.20.1060.10">
    <property type="entry name" value="Taq DNA Polymerase, Chain T, domain 4"/>
    <property type="match status" value="1"/>
</dbReference>
<dbReference type="AlphaFoldDB" id="A0A1M5CHY9"/>
<dbReference type="PRINTS" id="PR00868">
    <property type="entry name" value="DNAPOLI"/>
</dbReference>
<dbReference type="InterPro" id="IPR012337">
    <property type="entry name" value="RNaseH-like_sf"/>
</dbReference>
<dbReference type="CDD" id="cd09859">
    <property type="entry name" value="PIN_53EXO"/>
    <property type="match status" value="1"/>
</dbReference>
<evidence type="ECO:0000256" key="3">
    <source>
        <dbReference type="ARBA" id="ARBA00020311"/>
    </source>
</evidence>
<dbReference type="Pfam" id="PF02739">
    <property type="entry name" value="5_3_exonuc_N"/>
    <property type="match status" value="1"/>
</dbReference>
<evidence type="ECO:0000256" key="6">
    <source>
        <dbReference type="ARBA" id="ARBA00022705"/>
    </source>
</evidence>
<evidence type="ECO:0000259" key="19">
    <source>
        <dbReference type="SMART" id="SM00475"/>
    </source>
</evidence>
<keyword evidence="7" id="KW-0540">Nuclease</keyword>
<name>A0A1M5CHY9_9FLAO</name>
<keyword evidence="4 16" id="KW-0808">Transferase</keyword>
<comment type="catalytic activity">
    <reaction evidence="14 16">
        <text>DNA(n) + a 2'-deoxyribonucleoside 5'-triphosphate = DNA(n+1) + diphosphate</text>
        <dbReference type="Rhea" id="RHEA:22508"/>
        <dbReference type="Rhea" id="RHEA-COMP:17339"/>
        <dbReference type="Rhea" id="RHEA-COMP:17340"/>
        <dbReference type="ChEBI" id="CHEBI:33019"/>
        <dbReference type="ChEBI" id="CHEBI:61560"/>
        <dbReference type="ChEBI" id="CHEBI:173112"/>
        <dbReference type="EC" id="2.7.7.7"/>
    </reaction>
</comment>
<dbReference type="InterPro" id="IPR036279">
    <property type="entry name" value="5-3_exonuclease_C_sf"/>
</dbReference>
<evidence type="ECO:0000256" key="11">
    <source>
        <dbReference type="ARBA" id="ARBA00022932"/>
    </source>
</evidence>
<dbReference type="NCBIfam" id="NF004397">
    <property type="entry name" value="PRK05755.1"/>
    <property type="match status" value="1"/>
</dbReference>
<dbReference type="InterPro" id="IPR020045">
    <property type="entry name" value="DNA_polI_H3TH"/>
</dbReference>
<dbReference type="GO" id="GO:0008409">
    <property type="term" value="F:5'-3' exonuclease activity"/>
    <property type="evidence" value="ECO:0007669"/>
    <property type="project" value="UniProtKB-UniRule"/>
</dbReference>
<gene>
    <name evidence="16" type="primary">polA</name>
    <name evidence="21" type="ORF">SAMN03080594_10558</name>
</gene>
<dbReference type="GO" id="GO:0006302">
    <property type="term" value="P:double-strand break repair"/>
    <property type="evidence" value="ECO:0007669"/>
    <property type="project" value="TreeGrafter"/>
</dbReference>
<dbReference type="SUPFAM" id="SSF47807">
    <property type="entry name" value="5' to 3' exonuclease, C-terminal subdomain"/>
    <property type="match status" value="1"/>
</dbReference>
<dbReference type="Proteomes" id="UP000184406">
    <property type="component" value="Unassembled WGS sequence"/>
</dbReference>
<evidence type="ECO:0000259" key="18">
    <source>
        <dbReference type="SMART" id="SM00474"/>
    </source>
</evidence>
<dbReference type="Gene3D" id="1.10.150.20">
    <property type="entry name" value="5' to 3' exonuclease, C-terminal subdomain"/>
    <property type="match status" value="2"/>
</dbReference>
<evidence type="ECO:0000256" key="13">
    <source>
        <dbReference type="ARBA" id="ARBA00023204"/>
    </source>
</evidence>
<evidence type="ECO:0000256" key="1">
    <source>
        <dbReference type="ARBA" id="ARBA00007705"/>
    </source>
</evidence>
<keyword evidence="8 16" id="KW-0227">DNA damage</keyword>
<reference evidence="22" key="1">
    <citation type="submission" date="2016-11" db="EMBL/GenBank/DDBJ databases">
        <authorList>
            <person name="Varghese N."/>
            <person name="Submissions S."/>
        </authorList>
    </citation>
    <scope>NUCLEOTIDE SEQUENCE [LARGE SCALE GENOMIC DNA]</scope>
    <source>
        <strain evidence="22">DSM 17539</strain>
    </source>
</reference>
<dbReference type="CDD" id="cd09898">
    <property type="entry name" value="H3TH_53EXO"/>
    <property type="match status" value="1"/>
</dbReference>
<feature type="domain" description="3'-5' exonuclease" evidence="18">
    <location>
        <begin position="355"/>
        <end position="536"/>
    </location>
</feature>
<dbReference type="InterPro" id="IPR002562">
    <property type="entry name" value="3'-5'_exonuclease_dom"/>
</dbReference>
<dbReference type="Gene3D" id="3.40.50.1010">
    <property type="entry name" value="5'-nuclease"/>
    <property type="match status" value="1"/>
</dbReference>
<evidence type="ECO:0000313" key="22">
    <source>
        <dbReference type="Proteomes" id="UP000184406"/>
    </source>
</evidence>
<sequence>MAEQKRLFLLDAYALIFRGYYALIKNPRINSKGMDTSAIMGFMNSLLDVIRREKPDHLAVCFDKGGSADRTEMFADYKANRDATPDAIKIAVPYIQNILKAMHIPVVELEGMEADDIIGTLAKQAEKEDYKVYMVTPDKDFGQLVSENIFMYRPARLGNGIEIWGIPEVQKRFGVERPEQVIDYLGMMGDASDNIPGLPGVGDKTAKKFIEEFGSMENLLANTDKLKGKMKEKVQENAELGILSKKLATIFVDCDVTFNAKDYELSMPDGEKVQEIFEELEFRRLKDQFLKLFSSESDNDGIEQSKQESSPVSKKKQTEAGGGQFSLFGSDGQATGGTMKEVSSRKNINEVPHVYQSVLPGMAMKLFIQNLMKQTSVCFDTETTGLNPLTAELVGIAFSWEAGKGFYVPFPEDREKAQEIIEQLRPFFEAESLEKIGQNLKYDIKVLHKYNVSIKGKCFDTMLAHYLINPDMRHNMDVLAETYLNYTPISITELIGKKGKNQLSMRDVPLEQQTEYAVEDADITFQLAQHFRPELKEANTEELFNDIEIPLLHVLADMEQEGINLDKDFLNSLAKDLDNDIKNLELKIYKEAGEEFNIASPKQLGEILFDKLKLVDKPKKTKTGQYSTAEDVLSYLAKDHEIIQSVLDYRGLSKLKSTYVDALPEQIEQSTGRVHTDYMQTVAATGRLSSNNPNLQNIPIRTERGRQVRKAFIPRNEDYTLLAADYSQIELRIIAALSEESTMIEAFKNGEDIHASTASKVFNVPLQEVTREQRSNAKTVNFGIIYGVSAFGLSNQTDLSRAEAKELIETYYKTYPKLRKYINEQIEFARDNGYVQTVLGRRRYLKDINGSNAIVRGAAERNAVNAPIQGSAADIIKIAMIQIHKKLEEGNYKSKMLLQVHDELVFDIYKPELEELKTMIKTEMENAYKLSVPLDVELGVGNNWLEAH</sequence>
<protein>
    <recommendedName>
        <fullName evidence="3 15">DNA polymerase I</fullName>
        <ecNumber evidence="2 15">2.7.7.7</ecNumber>
    </recommendedName>
</protein>
<dbReference type="CDD" id="cd06139">
    <property type="entry name" value="DNA_polA_I_Ecoli_like_exo"/>
    <property type="match status" value="1"/>
</dbReference>
<dbReference type="EC" id="2.7.7.7" evidence="2 15"/>
<dbReference type="InterPro" id="IPR008918">
    <property type="entry name" value="HhH2"/>
</dbReference>
<comment type="similarity">
    <text evidence="1 16">Belongs to the DNA polymerase type-A family.</text>
</comment>
<dbReference type="RefSeq" id="WP_072862861.1">
    <property type="nucleotide sequence ID" value="NZ_FQUX01000005.1"/>
</dbReference>
<dbReference type="GO" id="GO:0003677">
    <property type="term" value="F:DNA binding"/>
    <property type="evidence" value="ECO:0007669"/>
    <property type="project" value="UniProtKB-UniRule"/>
</dbReference>
<feature type="domain" description="5'-3' exonuclease" evidence="19">
    <location>
        <begin position="5"/>
        <end position="266"/>
    </location>
</feature>
<comment type="function">
    <text evidence="16">In addition to polymerase activity, this DNA polymerase exhibits 3'-5' and 5'-3' exonuclease activity.</text>
</comment>